<gene>
    <name evidence="2" type="ORF">DRP43_05380</name>
</gene>
<evidence type="ECO:0000256" key="1">
    <source>
        <dbReference type="SAM" id="MobiDB-lite"/>
    </source>
</evidence>
<protein>
    <submittedName>
        <fullName evidence="2">Uncharacterized protein</fullName>
    </submittedName>
</protein>
<organism evidence="2 3">
    <name type="scientific">candidate division TA06 bacterium</name>
    <dbReference type="NCBI Taxonomy" id="2250710"/>
    <lineage>
        <taxon>Bacteria</taxon>
        <taxon>Bacteria division TA06</taxon>
    </lineage>
</organism>
<accession>A0A660SF16</accession>
<evidence type="ECO:0000313" key="2">
    <source>
        <dbReference type="EMBL" id="RKX68611.1"/>
    </source>
</evidence>
<evidence type="ECO:0000313" key="3">
    <source>
        <dbReference type="Proteomes" id="UP000271125"/>
    </source>
</evidence>
<feature type="region of interest" description="Disordered" evidence="1">
    <location>
        <begin position="1"/>
        <end position="24"/>
    </location>
</feature>
<dbReference type="EMBL" id="QNBD01000256">
    <property type="protein sequence ID" value="RKX68611.1"/>
    <property type="molecule type" value="Genomic_DNA"/>
</dbReference>
<dbReference type="AlphaFoldDB" id="A0A660SF16"/>
<name>A0A660SF16_UNCT6</name>
<comment type="caution">
    <text evidence="2">The sequence shown here is derived from an EMBL/GenBank/DDBJ whole genome shotgun (WGS) entry which is preliminary data.</text>
</comment>
<proteinExistence type="predicted"/>
<dbReference type="Proteomes" id="UP000271125">
    <property type="component" value="Unassembled WGS sequence"/>
</dbReference>
<reference evidence="2 3" key="1">
    <citation type="submission" date="2018-06" db="EMBL/GenBank/DDBJ databases">
        <title>Extensive metabolic versatility and redundancy in microbially diverse, dynamic hydrothermal sediments.</title>
        <authorList>
            <person name="Dombrowski N."/>
            <person name="Teske A."/>
            <person name="Baker B.J."/>
        </authorList>
    </citation>
    <scope>NUCLEOTIDE SEQUENCE [LARGE SCALE GENOMIC DNA]</scope>
    <source>
        <strain evidence="2">B10_G13</strain>
    </source>
</reference>
<sequence length="61" mass="6978">MLRLPVRVRTQTGHFSPRNDNDGLSGRYEILNQVQNDKEGNNHEFHEGELFLTFPPQVGGN</sequence>